<gene>
    <name evidence="2" type="ORF">DM02DRAFT_669069</name>
</gene>
<dbReference type="Proteomes" id="UP000244855">
    <property type="component" value="Unassembled WGS sequence"/>
</dbReference>
<dbReference type="AlphaFoldDB" id="A0A2V1E1P9"/>
<reference evidence="2 3" key="1">
    <citation type="journal article" date="2018" name="Sci. Rep.">
        <title>Comparative genomics provides insights into the lifestyle and reveals functional heterogeneity of dark septate endophytic fungi.</title>
        <authorList>
            <person name="Knapp D.G."/>
            <person name="Nemeth J.B."/>
            <person name="Barry K."/>
            <person name="Hainaut M."/>
            <person name="Henrissat B."/>
            <person name="Johnson J."/>
            <person name="Kuo A."/>
            <person name="Lim J.H.P."/>
            <person name="Lipzen A."/>
            <person name="Nolan M."/>
            <person name="Ohm R.A."/>
            <person name="Tamas L."/>
            <person name="Grigoriev I.V."/>
            <person name="Spatafora J.W."/>
            <person name="Nagy L.G."/>
            <person name="Kovacs G.M."/>
        </authorList>
    </citation>
    <scope>NUCLEOTIDE SEQUENCE [LARGE SCALE GENOMIC DNA]</scope>
    <source>
        <strain evidence="2 3">DSE2036</strain>
    </source>
</reference>
<dbReference type="EMBL" id="KZ805321">
    <property type="protein sequence ID" value="PVI04457.1"/>
    <property type="molecule type" value="Genomic_DNA"/>
</dbReference>
<sequence>MEFLTNSASSVIGMSPEQAADPTPIKGSIAAVACQAARVLFPSTAQHSTETPKAAQSLVQSASSSVQHLQGSSLTFNSSQSRMELSAGCAPSNKVSTVRPGSSCEASTKADLLPSWMTHGHGAPAGGLVQRAQRFRDKLPRIRLLRESCIEGRLVAYVQ</sequence>
<name>A0A2V1E1P9_9PLEO</name>
<evidence type="ECO:0000313" key="3">
    <source>
        <dbReference type="Proteomes" id="UP000244855"/>
    </source>
</evidence>
<evidence type="ECO:0000256" key="1">
    <source>
        <dbReference type="SAM" id="MobiDB-lite"/>
    </source>
</evidence>
<accession>A0A2V1E1P9</accession>
<protein>
    <submittedName>
        <fullName evidence="2">Uncharacterized protein</fullName>
    </submittedName>
</protein>
<keyword evidence="3" id="KW-1185">Reference proteome</keyword>
<feature type="region of interest" description="Disordered" evidence="1">
    <location>
        <begin position="1"/>
        <end position="22"/>
    </location>
</feature>
<proteinExistence type="predicted"/>
<evidence type="ECO:0000313" key="2">
    <source>
        <dbReference type="EMBL" id="PVI04457.1"/>
    </source>
</evidence>
<organism evidence="2 3">
    <name type="scientific">Periconia macrospinosa</name>
    <dbReference type="NCBI Taxonomy" id="97972"/>
    <lineage>
        <taxon>Eukaryota</taxon>
        <taxon>Fungi</taxon>
        <taxon>Dikarya</taxon>
        <taxon>Ascomycota</taxon>
        <taxon>Pezizomycotina</taxon>
        <taxon>Dothideomycetes</taxon>
        <taxon>Pleosporomycetidae</taxon>
        <taxon>Pleosporales</taxon>
        <taxon>Massarineae</taxon>
        <taxon>Periconiaceae</taxon>
        <taxon>Periconia</taxon>
    </lineage>
</organism>
<feature type="compositionally biased region" description="Polar residues" evidence="1">
    <location>
        <begin position="1"/>
        <end position="12"/>
    </location>
</feature>